<comment type="subcellular location">
    <subcellularLocation>
        <location evidence="1">Preautophagosomal structure membrane</location>
        <topology evidence="1">Peripheral membrane protein</topology>
    </subcellularLocation>
</comment>
<evidence type="ECO:0000256" key="3">
    <source>
        <dbReference type="ARBA" id="ARBA00022737"/>
    </source>
</evidence>
<protein>
    <submittedName>
        <fullName evidence="6">Uncharacterized protein</fullName>
    </submittedName>
</protein>
<dbReference type="Pfam" id="PF21032">
    <property type="entry name" value="PROPPIN"/>
    <property type="match status" value="1"/>
</dbReference>
<keyword evidence="3" id="KW-0677">Repeat</keyword>
<dbReference type="AlphaFoldDB" id="A0A8T2Q7F2"/>
<sequence length="402" mass="45303">MMSPASHIPRSADQQALQQKQHNRPIPPLDRYRPSYVYQPEDDEKSPLFLAFNQDISRLSCGTQKGFRVYDIKPPSLQENINWEPLLNGGISIVELMYDRGFAAIVGGGTIPRYPPNKVMMWDFIQRRCRGELSFRSPVRGVKLRLDKLVVVLEFKIFVYEFETLNLIFNADTIGNPKGLSAISGASASPFVFACPGLQKGEVRIEWLRATPDKKLTRDTTMVAAHDSHLACIALSFDGRLLATASNKGTLIRIFSTFDGTHLQELRRGAERVEIYSLAFSATAHWLAVSSDKGTVHVFGLSNGYNRHSKHAMSLPGNANPGSSLSFMKGVLPKYFSSEWSFAQFKLPEEMRSIVAFAHEKHILYILSSDGSFYKCAFDPMRGGEMEQKEYVKFLKLKNEIY</sequence>
<dbReference type="InterPro" id="IPR015943">
    <property type="entry name" value="WD40/YVTN_repeat-like_dom_sf"/>
</dbReference>
<dbReference type="InterPro" id="IPR036322">
    <property type="entry name" value="WD40_repeat_dom_sf"/>
</dbReference>
<comment type="caution">
    <text evidence="6">The sequence shown here is derived from an EMBL/GenBank/DDBJ whole genome shotgun (WGS) entry which is preliminary data.</text>
</comment>
<dbReference type="EMBL" id="CM035442">
    <property type="protein sequence ID" value="KAH7279977.1"/>
    <property type="molecule type" value="Genomic_DNA"/>
</dbReference>
<gene>
    <name evidence="6" type="ORF">KP509_37G046000</name>
</gene>
<evidence type="ECO:0000313" key="7">
    <source>
        <dbReference type="Proteomes" id="UP000825935"/>
    </source>
</evidence>
<accession>A0A8T2Q7F2</accession>
<dbReference type="SUPFAM" id="SSF50978">
    <property type="entry name" value="WD40 repeat-like"/>
    <property type="match status" value="1"/>
</dbReference>
<dbReference type="InterPro" id="IPR001680">
    <property type="entry name" value="WD40_rpt"/>
</dbReference>
<reference evidence="6" key="1">
    <citation type="submission" date="2021-08" db="EMBL/GenBank/DDBJ databases">
        <title>WGS assembly of Ceratopteris richardii.</title>
        <authorList>
            <person name="Marchant D.B."/>
            <person name="Chen G."/>
            <person name="Jenkins J."/>
            <person name="Shu S."/>
            <person name="Leebens-Mack J."/>
            <person name="Grimwood J."/>
            <person name="Schmutz J."/>
            <person name="Soltis P."/>
            <person name="Soltis D."/>
            <person name="Chen Z.-H."/>
        </authorList>
    </citation>
    <scope>NUCLEOTIDE SEQUENCE</scope>
    <source>
        <strain evidence="6">Whitten #5841</strain>
        <tissue evidence="6">Leaf</tissue>
    </source>
</reference>
<dbReference type="GO" id="GO:0034045">
    <property type="term" value="C:phagophore assembly site membrane"/>
    <property type="evidence" value="ECO:0007669"/>
    <property type="project" value="UniProtKB-SubCell"/>
</dbReference>
<dbReference type="Gene3D" id="2.130.10.10">
    <property type="entry name" value="YVTN repeat-like/Quinoprotein amine dehydrogenase"/>
    <property type="match status" value="1"/>
</dbReference>
<comment type="similarity">
    <text evidence="4">Belongs to the WD repeat PROPPIN family.</text>
</comment>
<proteinExistence type="inferred from homology"/>
<evidence type="ECO:0000256" key="2">
    <source>
        <dbReference type="ARBA" id="ARBA00022574"/>
    </source>
</evidence>
<evidence type="ECO:0000256" key="1">
    <source>
        <dbReference type="ARBA" id="ARBA00004623"/>
    </source>
</evidence>
<dbReference type="OMA" id="IVELMYD"/>
<dbReference type="PANTHER" id="PTHR11227">
    <property type="entry name" value="WD-REPEAT PROTEIN INTERACTING WITH PHOSPHOINOSIDES WIPI -RELATED"/>
    <property type="match status" value="1"/>
</dbReference>
<organism evidence="6 7">
    <name type="scientific">Ceratopteris richardii</name>
    <name type="common">Triangle waterfern</name>
    <dbReference type="NCBI Taxonomy" id="49495"/>
    <lineage>
        <taxon>Eukaryota</taxon>
        <taxon>Viridiplantae</taxon>
        <taxon>Streptophyta</taxon>
        <taxon>Embryophyta</taxon>
        <taxon>Tracheophyta</taxon>
        <taxon>Polypodiopsida</taxon>
        <taxon>Polypodiidae</taxon>
        <taxon>Polypodiales</taxon>
        <taxon>Pteridineae</taxon>
        <taxon>Pteridaceae</taxon>
        <taxon>Parkerioideae</taxon>
        <taxon>Ceratopteris</taxon>
    </lineage>
</organism>
<evidence type="ECO:0000256" key="4">
    <source>
        <dbReference type="ARBA" id="ARBA00025740"/>
    </source>
</evidence>
<dbReference type="Proteomes" id="UP000825935">
    <property type="component" value="Chromosome 37"/>
</dbReference>
<name>A0A8T2Q7F2_CERRI</name>
<dbReference type="SMART" id="SM00320">
    <property type="entry name" value="WD40"/>
    <property type="match status" value="3"/>
</dbReference>
<dbReference type="OrthoDB" id="1667587at2759"/>
<keyword evidence="7" id="KW-1185">Reference proteome</keyword>
<feature type="region of interest" description="Disordered" evidence="5">
    <location>
        <begin position="1"/>
        <end position="37"/>
    </location>
</feature>
<evidence type="ECO:0000313" key="6">
    <source>
        <dbReference type="EMBL" id="KAH7279977.1"/>
    </source>
</evidence>
<evidence type="ECO:0000256" key="5">
    <source>
        <dbReference type="SAM" id="MobiDB-lite"/>
    </source>
</evidence>
<keyword evidence="2" id="KW-0853">WD repeat</keyword>
<dbReference type="InterPro" id="IPR048720">
    <property type="entry name" value="PROPPIN"/>
</dbReference>